<dbReference type="AlphaFoldDB" id="A0A2N9XPI9"/>
<dbReference type="RefSeq" id="WP_100138677.1">
    <property type="nucleotide sequence ID" value="NZ_MEIP01000002.1"/>
</dbReference>
<evidence type="ECO:0000313" key="2">
    <source>
        <dbReference type="EMBL" id="PIT50244.1"/>
    </source>
</evidence>
<dbReference type="InterPro" id="IPR014030">
    <property type="entry name" value="Ketoacyl_synth_N"/>
</dbReference>
<sequence length="245" mass="27235">MEFAISAWRAVSPFHQTLADWRQWIALGRDINGLTATDIDVSFLPVMKRRRLSLAARLMFAASWSLLPENVSCPVVFVSHDGEINRSFQLWQSLLRQEELSPTSFALSVHNAVVGQWSLMRADMSECIALSAQYNGLEIGITEAVGLLEEGASQVLVVVVEEPIMAEYNVAAVRAPFPLALGLILTAGKQTSLTYSPKMAEATDKLLAAALNYYSSPLGWIEQQITEQPVRWQPAEKGVWQWRMG</sequence>
<gene>
    <name evidence="2" type="ORF">BHC46_00880</name>
</gene>
<organism evidence="2 3">
    <name type="scientific">Snodgrassella alvi</name>
    <dbReference type="NCBI Taxonomy" id="1196083"/>
    <lineage>
        <taxon>Bacteria</taxon>
        <taxon>Pseudomonadati</taxon>
        <taxon>Pseudomonadota</taxon>
        <taxon>Betaproteobacteria</taxon>
        <taxon>Neisseriales</taxon>
        <taxon>Neisseriaceae</taxon>
        <taxon>Snodgrassella</taxon>
    </lineage>
</organism>
<accession>A0A2N9XPI9</accession>
<name>A0A2N9XPI9_9NEIS</name>
<comment type="caution">
    <text evidence="2">The sequence shown here is derived from an EMBL/GenBank/DDBJ whole genome shotgun (WGS) entry which is preliminary data.</text>
</comment>
<feature type="domain" description="Beta-ketoacyl synthase-like N-terminal" evidence="1">
    <location>
        <begin position="21"/>
        <end position="242"/>
    </location>
</feature>
<protein>
    <recommendedName>
        <fullName evidence="1">Beta-ketoacyl synthase-like N-terminal domain-containing protein</fullName>
    </recommendedName>
</protein>
<evidence type="ECO:0000259" key="1">
    <source>
        <dbReference type="Pfam" id="PF13723"/>
    </source>
</evidence>
<evidence type="ECO:0000313" key="3">
    <source>
        <dbReference type="Proteomes" id="UP000229970"/>
    </source>
</evidence>
<dbReference type="EMBL" id="MEIP01000002">
    <property type="protein sequence ID" value="PIT50244.1"/>
    <property type="molecule type" value="Genomic_DNA"/>
</dbReference>
<dbReference type="Pfam" id="PF13723">
    <property type="entry name" value="Ketoacyl-synt_2"/>
    <property type="match status" value="1"/>
</dbReference>
<proteinExistence type="predicted"/>
<dbReference type="Proteomes" id="UP000229970">
    <property type="component" value="Unassembled WGS sequence"/>
</dbReference>
<reference evidence="2 3" key="1">
    <citation type="journal article" date="2017" name="MBio">
        <title>Type VI secretion-mediated competition in the bee gut microbiome.</title>
        <authorList>
            <person name="Steele M.I."/>
            <person name="Kwong W.K."/>
            <person name="Powell J.E."/>
            <person name="Whiteley M."/>
            <person name="Moran N.A."/>
        </authorList>
    </citation>
    <scope>NUCLEOTIDE SEQUENCE [LARGE SCALE GENOMIC DNA]</scope>
    <source>
        <strain evidence="2 3">Ruf1-X</strain>
    </source>
</reference>